<reference evidence="2" key="1">
    <citation type="submission" date="2016-04" db="EMBL/GenBank/DDBJ databases">
        <authorList>
            <person name="Tabuchi Yagui T.R."/>
        </authorList>
    </citation>
    <scope>NUCLEOTIDE SEQUENCE [LARGE SCALE GENOMIC DNA]</scope>
    <source>
        <strain evidence="2">NIES-26</strain>
    </source>
</reference>
<proteinExistence type="predicted"/>
<dbReference type="InterPro" id="IPR022060">
    <property type="entry name" value="DUF3616"/>
</dbReference>
<gene>
    <name evidence="2" type="ORF">A6770_37065</name>
</gene>
<sequence length="346" mass="38167">MKILRILFFVSLGYLLSTFLWIAQANAMPKTLGKFPVCEPSAVVRIPCPNSNGDCLLVGDNEIKESLFVYPIKSGNLEANVQKELNLEGAEISDIEAITRLGENRVLIFGSYSRNTKCEVKKNRQRFLQAQVLNQSIKSTSNVIQTDKINSETLFVPEVLKKNKMLQAVAGMIDETEKSANLAQADKQACQKANALNVEGTVAVPWGSQTETWLGLRSPQASVEGKTWAILLKLKNLNQFQFEQVVLLDLEGRGIRELTKNGDLIWGIAGGPEDDKNNFVLWKLPIEKLKPNAKVHPEIVRDLPTSSEGLAIAGNKAYILIDGDRGNSESSCQTPGKFIEISVALQ</sequence>
<dbReference type="Proteomes" id="UP000252107">
    <property type="component" value="Unassembled WGS sequence"/>
</dbReference>
<keyword evidence="3" id="KW-1185">Reference proteome</keyword>
<accession>A0A367RY43</accession>
<dbReference type="EMBL" id="LXQD01000037">
    <property type="protein sequence ID" value="RCJ40889.1"/>
    <property type="molecule type" value="Genomic_DNA"/>
</dbReference>
<comment type="caution">
    <text evidence="2">The sequence shown here is derived from an EMBL/GenBank/DDBJ whole genome shotgun (WGS) entry which is preliminary data.</text>
</comment>
<protein>
    <recommendedName>
        <fullName evidence="1">DUF3616 domain-containing protein</fullName>
    </recommendedName>
</protein>
<evidence type="ECO:0000313" key="2">
    <source>
        <dbReference type="EMBL" id="RCJ40889.1"/>
    </source>
</evidence>
<feature type="domain" description="DUF3616" evidence="1">
    <location>
        <begin position="108"/>
        <end position="277"/>
    </location>
</feature>
<organism evidence="2 3">
    <name type="scientific">Nostoc minutum NIES-26</name>
    <dbReference type="NCBI Taxonomy" id="1844469"/>
    <lineage>
        <taxon>Bacteria</taxon>
        <taxon>Bacillati</taxon>
        <taxon>Cyanobacteriota</taxon>
        <taxon>Cyanophyceae</taxon>
        <taxon>Nostocales</taxon>
        <taxon>Nostocaceae</taxon>
        <taxon>Nostoc</taxon>
    </lineage>
</organism>
<dbReference type="Pfam" id="PF12275">
    <property type="entry name" value="DUF3616"/>
    <property type="match status" value="1"/>
</dbReference>
<evidence type="ECO:0000313" key="3">
    <source>
        <dbReference type="Proteomes" id="UP000252107"/>
    </source>
</evidence>
<evidence type="ECO:0000259" key="1">
    <source>
        <dbReference type="Pfam" id="PF12275"/>
    </source>
</evidence>
<dbReference type="AlphaFoldDB" id="A0A367RY43"/>
<name>A0A367RY43_9NOSO</name>